<evidence type="ECO:0000256" key="1">
    <source>
        <dbReference type="ARBA" id="ARBA00022490"/>
    </source>
</evidence>
<evidence type="ECO:0000256" key="9">
    <source>
        <dbReference type="PROSITE-ProRule" id="PRU01026"/>
    </source>
</evidence>
<dbReference type="SUPFAM" id="SSF53335">
    <property type="entry name" value="S-adenosyl-L-methionine-dependent methyltransferases"/>
    <property type="match status" value="1"/>
</dbReference>
<dbReference type="GO" id="GO:0005829">
    <property type="term" value="C:cytosol"/>
    <property type="evidence" value="ECO:0007669"/>
    <property type="project" value="TreeGrafter"/>
</dbReference>
<feature type="binding site" evidence="8 9">
    <location>
        <position position="31"/>
    </location>
    <ligand>
        <name>S-adenosyl-L-methionine</name>
        <dbReference type="ChEBI" id="CHEBI:59789"/>
    </ligand>
</feature>
<dbReference type="Gene3D" id="1.10.8.100">
    <property type="entry name" value="Ribosomal RNA adenine dimethylase-like, domain 2"/>
    <property type="match status" value="1"/>
</dbReference>
<feature type="binding site" evidence="8 9">
    <location>
        <position position="101"/>
    </location>
    <ligand>
        <name>S-adenosyl-L-methionine</name>
        <dbReference type="ChEBI" id="CHEBI:59789"/>
    </ligand>
</feature>
<comment type="subcellular location">
    <subcellularLocation>
        <location evidence="8">Cytoplasm</location>
    </subcellularLocation>
</comment>
<accession>A0A7W7YNB3</accession>
<dbReference type="SUPFAM" id="SSF55811">
    <property type="entry name" value="Nudix"/>
    <property type="match status" value="1"/>
</dbReference>
<keyword evidence="12" id="KW-1185">Reference proteome</keyword>
<dbReference type="EC" id="2.1.1.182" evidence="8"/>
<dbReference type="PROSITE" id="PS01131">
    <property type="entry name" value="RRNA_A_DIMETH"/>
    <property type="match status" value="1"/>
</dbReference>
<dbReference type="Pfam" id="PF00293">
    <property type="entry name" value="NUDIX"/>
    <property type="match status" value="1"/>
</dbReference>
<dbReference type="AlphaFoldDB" id="A0A7W7YNB3"/>
<dbReference type="NCBIfam" id="TIGR00755">
    <property type="entry name" value="ksgA"/>
    <property type="match status" value="1"/>
</dbReference>
<dbReference type="Proteomes" id="UP000534294">
    <property type="component" value="Unassembled WGS sequence"/>
</dbReference>
<dbReference type="Gene3D" id="3.40.50.150">
    <property type="entry name" value="Vaccinia Virus protein VP39"/>
    <property type="match status" value="1"/>
</dbReference>
<dbReference type="EMBL" id="JACHIF010000007">
    <property type="protein sequence ID" value="MBB5039147.1"/>
    <property type="molecule type" value="Genomic_DNA"/>
</dbReference>
<evidence type="ECO:0000256" key="4">
    <source>
        <dbReference type="ARBA" id="ARBA00022679"/>
    </source>
</evidence>
<dbReference type="PANTHER" id="PTHR11727:SF7">
    <property type="entry name" value="DIMETHYLADENOSINE TRANSFERASE-RELATED"/>
    <property type="match status" value="1"/>
</dbReference>
<dbReference type="InterPro" id="IPR020598">
    <property type="entry name" value="rRNA_Ade_methylase_Trfase_N"/>
</dbReference>
<comment type="caution">
    <text evidence="11">The sequence shown here is derived from an EMBL/GenBank/DDBJ whole genome shotgun (WGS) entry which is preliminary data.</text>
</comment>
<dbReference type="SMART" id="SM00650">
    <property type="entry name" value="rADc"/>
    <property type="match status" value="1"/>
</dbReference>
<dbReference type="PROSITE" id="PS51689">
    <property type="entry name" value="SAM_RNA_A_N6_MT"/>
    <property type="match status" value="1"/>
</dbReference>
<evidence type="ECO:0000256" key="2">
    <source>
        <dbReference type="ARBA" id="ARBA00022552"/>
    </source>
</evidence>
<feature type="binding site" evidence="8 9">
    <location>
        <position position="56"/>
    </location>
    <ligand>
        <name>S-adenosyl-L-methionine</name>
        <dbReference type="ChEBI" id="CHEBI:59789"/>
    </ligand>
</feature>
<comment type="function">
    <text evidence="8">Specifically dimethylates two adjacent adenosines (A1518 and A1519) in the loop of a conserved hairpin near the 3'-end of 16S rRNA in the 30S particle. May play a critical role in biogenesis of 30S subunits.</text>
</comment>
<evidence type="ECO:0000259" key="10">
    <source>
        <dbReference type="PROSITE" id="PS51462"/>
    </source>
</evidence>
<dbReference type="InterPro" id="IPR020084">
    <property type="entry name" value="NUDIX_hydrolase_CS"/>
</dbReference>
<keyword evidence="4 8" id="KW-0808">Transferase</keyword>
<feature type="binding site" evidence="8 9">
    <location>
        <position position="121"/>
    </location>
    <ligand>
        <name>S-adenosyl-L-methionine</name>
        <dbReference type="ChEBI" id="CHEBI:59789"/>
    </ligand>
</feature>
<keyword evidence="1 8" id="KW-0963">Cytoplasm</keyword>
<name>A0A7W7YNB3_9BACT</name>
<keyword evidence="2 8" id="KW-0698">rRNA processing</keyword>
<evidence type="ECO:0000256" key="8">
    <source>
        <dbReference type="HAMAP-Rule" id="MF_00607"/>
    </source>
</evidence>
<evidence type="ECO:0000256" key="7">
    <source>
        <dbReference type="ARBA" id="ARBA00022884"/>
    </source>
</evidence>
<dbReference type="InterPro" id="IPR020596">
    <property type="entry name" value="rRNA_Ade_Mease_Trfase_CS"/>
</dbReference>
<dbReference type="InterPro" id="IPR011530">
    <property type="entry name" value="rRNA_adenine_dimethylase"/>
</dbReference>
<evidence type="ECO:0000313" key="11">
    <source>
        <dbReference type="EMBL" id="MBB5039147.1"/>
    </source>
</evidence>
<evidence type="ECO:0000256" key="3">
    <source>
        <dbReference type="ARBA" id="ARBA00022603"/>
    </source>
</evidence>
<organism evidence="11 12">
    <name type="scientific">Prosthecobacter dejongeii</name>
    <dbReference type="NCBI Taxonomy" id="48465"/>
    <lineage>
        <taxon>Bacteria</taxon>
        <taxon>Pseudomonadati</taxon>
        <taxon>Verrucomicrobiota</taxon>
        <taxon>Verrucomicrobiia</taxon>
        <taxon>Verrucomicrobiales</taxon>
        <taxon>Verrucomicrobiaceae</taxon>
        <taxon>Prosthecobacter</taxon>
    </lineage>
</organism>
<dbReference type="GO" id="GO:0003723">
    <property type="term" value="F:RNA binding"/>
    <property type="evidence" value="ECO:0007669"/>
    <property type="project" value="UniProtKB-UniRule"/>
</dbReference>
<dbReference type="RefSeq" id="WP_246431078.1">
    <property type="nucleotide sequence ID" value="NZ_JACHIF010000007.1"/>
</dbReference>
<feature type="binding site" evidence="8 9">
    <location>
        <position position="77"/>
    </location>
    <ligand>
        <name>S-adenosyl-L-methionine</name>
        <dbReference type="ChEBI" id="CHEBI:59789"/>
    </ligand>
</feature>
<comment type="catalytic activity">
    <reaction evidence="8">
        <text>adenosine(1518)/adenosine(1519) in 16S rRNA + 4 S-adenosyl-L-methionine = N(6)-dimethyladenosine(1518)/N(6)-dimethyladenosine(1519) in 16S rRNA + 4 S-adenosyl-L-homocysteine + 4 H(+)</text>
        <dbReference type="Rhea" id="RHEA:19609"/>
        <dbReference type="Rhea" id="RHEA-COMP:10232"/>
        <dbReference type="Rhea" id="RHEA-COMP:10233"/>
        <dbReference type="ChEBI" id="CHEBI:15378"/>
        <dbReference type="ChEBI" id="CHEBI:57856"/>
        <dbReference type="ChEBI" id="CHEBI:59789"/>
        <dbReference type="ChEBI" id="CHEBI:74411"/>
        <dbReference type="ChEBI" id="CHEBI:74493"/>
        <dbReference type="EC" id="2.1.1.182"/>
    </reaction>
</comment>
<dbReference type="InterPro" id="IPR000086">
    <property type="entry name" value="NUDIX_hydrolase_dom"/>
</dbReference>
<keyword evidence="3 8" id="KW-0489">Methyltransferase</keyword>
<dbReference type="GO" id="GO:0016787">
    <property type="term" value="F:hydrolase activity"/>
    <property type="evidence" value="ECO:0007669"/>
    <property type="project" value="UniProtKB-KW"/>
</dbReference>
<proteinExistence type="inferred from homology"/>
<evidence type="ECO:0000256" key="6">
    <source>
        <dbReference type="ARBA" id="ARBA00022801"/>
    </source>
</evidence>
<dbReference type="Pfam" id="PF00398">
    <property type="entry name" value="RrnaAD"/>
    <property type="match status" value="1"/>
</dbReference>
<reference evidence="11 12" key="1">
    <citation type="submission" date="2020-08" db="EMBL/GenBank/DDBJ databases">
        <title>Genomic Encyclopedia of Type Strains, Phase IV (KMG-IV): sequencing the most valuable type-strain genomes for metagenomic binning, comparative biology and taxonomic classification.</title>
        <authorList>
            <person name="Goeker M."/>
        </authorList>
    </citation>
    <scope>NUCLEOTIDE SEQUENCE [LARGE SCALE GENOMIC DNA]</scope>
    <source>
        <strain evidence="11 12">DSM 12251</strain>
    </source>
</reference>
<keyword evidence="7 8" id="KW-0694">RNA-binding</keyword>
<dbReference type="HAMAP" id="MF_00607">
    <property type="entry name" value="16SrRNA_methyltr_A"/>
    <property type="match status" value="1"/>
</dbReference>
<dbReference type="GO" id="GO:0052908">
    <property type="term" value="F:16S rRNA (adenine(1518)-N(6)/adenine(1519)-N(6))-dimethyltransferase activity"/>
    <property type="evidence" value="ECO:0007669"/>
    <property type="project" value="UniProtKB-EC"/>
</dbReference>
<dbReference type="PROSITE" id="PS51462">
    <property type="entry name" value="NUDIX"/>
    <property type="match status" value="1"/>
</dbReference>
<keyword evidence="6" id="KW-0378">Hydrolase</keyword>
<dbReference type="InterPro" id="IPR023165">
    <property type="entry name" value="rRNA_Ade_diMease-like_C"/>
</dbReference>
<dbReference type="InterPro" id="IPR015797">
    <property type="entry name" value="NUDIX_hydrolase-like_dom_sf"/>
</dbReference>
<dbReference type="PROSITE" id="PS00893">
    <property type="entry name" value="NUDIX_BOX"/>
    <property type="match status" value="1"/>
</dbReference>
<dbReference type="InterPro" id="IPR029063">
    <property type="entry name" value="SAM-dependent_MTases_sf"/>
</dbReference>
<protein>
    <recommendedName>
        <fullName evidence="8">Ribosomal RNA small subunit methyltransferase A</fullName>
        <ecNumber evidence="8">2.1.1.182</ecNumber>
    </recommendedName>
    <alternativeName>
        <fullName evidence="8">16S rRNA (adenine(1518)-N(6)/adenine(1519)-N(6))-dimethyltransferase</fullName>
    </alternativeName>
    <alternativeName>
        <fullName evidence="8">16S rRNA dimethyladenosine transferase</fullName>
    </alternativeName>
    <alternativeName>
        <fullName evidence="8">16S rRNA dimethylase</fullName>
    </alternativeName>
    <alternativeName>
        <fullName evidence="8">S-adenosylmethionine-6-N', N'-adenosyl(rRNA) dimethyltransferase</fullName>
    </alternativeName>
</protein>
<comment type="similarity">
    <text evidence="8">Belongs to the class I-like SAM-binding methyltransferase superfamily. rRNA adenine N(6)-methyltransferase family. RsmA subfamily.</text>
</comment>
<sequence>MQFNRRPKFRSTRIIGGQEVTPRKSMGQNFLVDEEVARWISDQILPDGAAFVVEPGPGLGAMTQHLVNRPQKLLLIEKDNQLAPQLEKKYGHQGVAVQHADATQVDLRDWYQYGDVRVIGNLPYSVGGEIMKHMLTPPTPVKSAVFMLQKEVCERLAAQHGKDGYGALSVLVQRDWDVELLRIIPPEAFSPKPKVDSAIVRFTPRDPSTLPVYERRTFEKLVRMGFSQRRKQMKNLLPPPPDSWEALCESLQMPVTMRAEELSVCQWVNLSRWYEGRHSVDAGQKASEMFDVVNERNEVICQKPRGEVHAQGLLHRAVHVFVINPRGDVFLQMRSHLKDVSPLKWDSSAAGHLDVGESYAACAIREVREEVGLEITGTELAAQLPAGEHTDHEFVELHIARHNGPVRCLPEEVPYGEWFSPAQITAWVEARPQDFAKGFVTCWKAWLKFATPAV</sequence>
<dbReference type="Gene3D" id="3.90.79.10">
    <property type="entry name" value="Nucleoside Triphosphate Pyrophosphohydrolase"/>
    <property type="match status" value="1"/>
</dbReference>
<keyword evidence="5 8" id="KW-0949">S-adenosyl-L-methionine</keyword>
<dbReference type="CDD" id="cd04692">
    <property type="entry name" value="NUDIX_Hydrolase"/>
    <property type="match status" value="1"/>
</dbReference>
<feature type="domain" description="Nudix hydrolase" evidence="10">
    <location>
        <begin position="313"/>
        <end position="441"/>
    </location>
</feature>
<feature type="binding site" evidence="8 9">
    <location>
        <position position="29"/>
    </location>
    <ligand>
        <name>S-adenosyl-L-methionine</name>
        <dbReference type="ChEBI" id="CHEBI:59789"/>
    </ligand>
</feature>
<evidence type="ECO:0000313" key="12">
    <source>
        <dbReference type="Proteomes" id="UP000534294"/>
    </source>
</evidence>
<dbReference type="InterPro" id="IPR001737">
    <property type="entry name" value="KsgA/Erm"/>
</dbReference>
<evidence type="ECO:0000256" key="5">
    <source>
        <dbReference type="ARBA" id="ARBA00022691"/>
    </source>
</evidence>
<dbReference type="PANTHER" id="PTHR11727">
    <property type="entry name" value="DIMETHYLADENOSINE TRANSFERASE"/>
    <property type="match status" value="1"/>
</dbReference>
<gene>
    <name evidence="8" type="primary">rsmA</name>
    <name evidence="8" type="synonym">ksgA</name>
    <name evidence="11" type="ORF">HNQ64_003416</name>
</gene>